<proteinExistence type="predicted"/>
<evidence type="ECO:0000313" key="1">
    <source>
        <dbReference type="EMBL" id="OSX89418.1"/>
    </source>
</evidence>
<comment type="caution">
    <text evidence="1">The sequence shown here is derived from an EMBL/GenBank/DDBJ whole genome shotgun (WGS) entry which is preliminary data.</text>
</comment>
<gene>
    <name evidence="1" type="ORF">S3E15_03896</name>
</gene>
<reference evidence="1 2" key="1">
    <citation type="submission" date="2016-12" db="EMBL/GenBank/DDBJ databases">
        <title>Genome Sequences of Twelve Sporeforming Bacillus Species Isolated from Foods.</title>
        <authorList>
            <person name="De Jong A."/>
            <person name="Holsappel S."/>
            <person name="Kuipers O.P."/>
        </authorList>
    </citation>
    <scope>NUCLEOTIDE SEQUENCE [LARGE SCALE GENOMIC DNA]</scope>
    <source>
        <strain evidence="1 2">S3E15</strain>
    </source>
</reference>
<evidence type="ECO:0008006" key="3">
    <source>
        <dbReference type="Google" id="ProtNLM"/>
    </source>
</evidence>
<accession>A0AAP8BCC0</accession>
<dbReference type="RefSeq" id="WP_087963204.1">
    <property type="nucleotide sequence ID" value="NZ_JARMBR010000040.1"/>
</dbReference>
<evidence type="ECO:0000313" key="2">
    <source>
        <dbReference type="Proteomes" id="UP000194131"/>
    </source>
</evidence>
<protein>
    <recommendedName>
        <fullName evidence="3">Helix-turn-helix conjugative transposon-like domain-containing protein</fullName>
    </recommendedName>
</protein>
<dbReference type="AlphaFoldDB" id="A0AAP8BCC0"/>
<dbReference type="Proteomes" id="UP000194131">
    <property type="component" value="Unassembled WGS sequence"/>
</dbReference>
<sequence length="68" mass="8113">MEALNGMGNLSYEEIVKEFSPRITKCLRNTPMQEREDLEQEIKIKIYEKMDLIQNIKAPDFFEFVENN</sequence>
<dbReference type="EMBL" id="MRWU01000034">
    <property type="protein sequence ID" value="OSX89418.1"/>
    <property type="molecule type" value="Genomic_DNA"/>
</dbReference>
<organism evidence="1 2">
    <name type="scientific">Bacillus mycoides</name>
    <dbReference type="NCBI Taxonomy" id="1405"/>
    <lineage>
        <taxon>Bacteria</taxon>
        <taxon>Bacillati</taxon>
        <taxon>Bacillota</taxon>
        <taxon>Bacilli</taxon>
        <taxon>Bacillales</taxon>
        <taxon>Bacillaceae</taxon>
        <taxon>Bacillus</taxon>
        <taxon>Bacillus cereus group</taxon>
    </lineage>
</organism>
<name>A0AAP8BCC0_BACMY</name>